<dbReference type="GO" id="GO:0047499">
    <property type="term" value="F:calcium-independent phospholipase A2 activity"/>
    <property type="evidence" value="ECO:0007669"/>
    <property type="project" value="TreeGrafter"/>
</dbReference>
<comment type="caution">
    <text evidence="3">The sequence shown here is derived from an EMBL/GenBank/DDBJ whole genome shotgun (WGS) entry which is preliminary data.</text>
</comment>
<keyword evidence="2" id="KW-0443">Lipid metabolism</keyword>
<keyword evidence="2" id="KW-0442">Lipid degradation</keyword>
<gene>
    <name evidence="3" type="ORF">KGM_212919A</name>
</gene>
<evidence type="ECO:0000256" key="2">
    <source>
        <dbReference type="ARBA" id="ARBA00022963"/>
    </source>
</evidence>
<reference evidence="3 4" key="1">
    <citation type="journal article" date="2011" name="Cell">
        <title>The monarch butterfly genome yields insights into long-distance migration.</title>
        <authorList>
            <person name="Zhan S."/>
            <person name="Merlin C."/>
            <person name="Boore J.L."/>
            <person name="Reppert S.M."/>
        </authorList>
    </citation>
    <scope>NUCLEOTIDE SEQUENCE [LARGE SCALE GENOMIC DNA]</scope>
    <source>
        <strain evidence="3">F-2</strain>
    </source>
</reference>
<dbReference type="eggNOG" id="KOG4231">
    <property type="taxonomic scope" value="Eukaryota"/>
</dbReference>
<dbReference type="KEGG" id="dpl:KGM_212919A"/>
<evidence type="ECO:0000256" key="1">
    <source>
        <dbReference type="ARBA" id="ARBA00022801"/>
    </source>
</evidence>
<dbReference type="PANTHER" id="PTHR24185:SF1">
    <property type="entry name" value="CALCIUM-INDEPENDENT PHOSPHOLIPASE A2-GAMMA"/>
    <property type="match status" value="1"/>
</dbReference>
<dbReference type="PANTHER" id="PTHR24185">
    <property type="entry name" value="CALCIUM-INDEPENDENT PHOSPHOLIPASE A2-GAMMA"/>
    <property type="match status" value="1"/>
</dbReference>
<dbReference type="InParanoid" id="A0A212EZ39"/>
<dbReference type="Proteomes" id="UP000007151">
    <property type="component" value="Unassembled WGS sequence"/>
</dbReference>
<dbReference type="GO" id="GO:0019369">
    <property type="term" value="P:arachidonate metabolic process"/>
    <property type="evidence" value="ECO:0007669"/>
    <property type="project" value="TreeGrafter"/>
</dbReference>
<evidence type="ECO:0000313" key="3">
    <source>
        <dbReference type="EMBL" id="OWR46769.1"/>
    </source>
</evidence>
<dbReference type="STRING" id="278856.A0A212EZ39"/>
<organism evidence="3 4">
    <name type="scientific">Danaus plexippus plexippus</name>
    <dbReference type="NCBI Taxonomy" id="278856"/>
    <lineage>
        <taxon>Eukaryota</taxon>
        <taxon>Metazoa</taxon>
        <taxon>Ecdysozoa</taxon>
        <taxon>Arthropoda</taxon>
        <taxon>Hexapoda</taxon>
        <taxon>Insecta</taxon>
        <taxon>Pterygota</taxon>
        <taxon>Neoptera</taxon>
        <taxon>Endopterygota</taxon>
        <taxon>Lepidoptera</taxon>
        <taxon>Glossata</taxon>
        <taxon>Ditrysia</taxon>
        <taxon>Papilionoidea</taxon>
        <taxon>Nymphalidae</taxon>
        <taxon>Danainae</taxon>
        <taxon>Danaini</taxon>
        <taxon>Danaina</taxon>
        <taxon>Danaus</taxon>
        <taxon>Danaus</taxon>
    </lineage>
</organism>
<protein>
    <submittedName>
        <fullName evidence="3">Calcium-independent phospholipase A2-gamma like protein</fullName>
    </submittedName>
</protein>
<keyword evidence="1" id="KW-0378">Hydrolase</keyword>
<dbReference type="GO" id="GO:0016020">
    <property type="term" value="C:membrane"/>
    <property type="evidence" value="ECO:0007669"/>
    <property type="project" value="TreeGrafter"/>
</dbReference>
<accession>A0A212EZ39</accession>
<dbReference type="GO" id="GO:0016042">
    <property type="term" value="P:lipid catabolic process"/>
    <property type="evidence" value="ECO:0007669"/>
    <property type="project" value="UniProtKB-KW"/>
</dbReference>
<evidence type="ECO:0000313" key="4">
    <source>
        <dbReference type="Proteomes" id="UP000007151"/>
    </source>
</evidence>
<name>A0A212EZ39_DANPL</name>
<dbReference type="EMBL" id="AGBW02011369">
    <property type="protein sequence ID" value="OWR46769.1"/>
    <property type="molecule type" value="Genomic_DNA"/>
</dbReference>
<dbReference type="AlphaFoldDB" id="A0A212EZ39"/>
<keyword evidence="4" id="KW-1185">Reference proteome</keyword>
<proteinExistence type="predicted"/>
<sequence length="301" mass="34572">MSSLGGQWRVIRHYLSISNLNAEVEKLVQRIKPATPEQWENLIKKFERAVTSKLNQDIKNEPKLLEHKVNTTTVQETDTKLPVKEKVDKDEKTNQDGFTIGSDTKDITFKGIWEGLKLKKDLHFGNISESNWKTNKPIVSKTSIHSRTAYVISAIVMAETPECLLKRSEHFIEHLQQYPEARDYAIKEGAVRAFLRVQHKLKKNIDVPINKEVNGIVNEYLCNFNFILMTITASGIGNLDTANHMYHTLSKQMFGNTSLIGGTSRLVWTHSYYDTDAWEKLLQDNLRDCTLTECNRHDTPK</sequence>
<feature type="non-terminal residue" evidence="3">
    <location>
        <position position="301"/>
    </location>
</feature>